<organism evidence="6 7">
    <name type="scientific">Rhynocoris fuscipes</name>
    <dbReference type="NCBI Taxonomy" id="488301"/>
    <lineage>
        <taxon>Eukaryota</taxon>
        <taxon>Metazoa</taxon>
        <taxon>Ecdysozoa</taxon>
        <taxon>Arthropoda</taxon>
        <taxon>Hexapoda</taxon>
        <taxon>Insecta</taxon>
        <taxon>Pterygota</taxon>
        <taxon>Neoptera</taxon>
        <taxon>Paraneoptera</taxon>
        <taxon>Hemiptera</taxon>
        <taxon>Heteroptera</taxon>
        <taxon>Panheteroptera</taxon>
        <taxon>Cimicomorpha</taxon>
        <taxon>Reduviidae</taxon>
        <taxon>Harpactorinae</taxon>
        <taxon>Harpactorini</taxon>
        <taxon>Rhynocoris</taxon>
    </lineage>
</organism>
<dbReference type="Proteomes" id="UP001461498">
    <property type="component" value="Unassembled WGS sequence"/>
</dbReference>
<dbReference type="PANTHER" id="PTHR23359">
    <property type="entry name" value="NUCLEOTIDE KINASE"/>
    <property type="match status" value="1"/>
</dbReference>
<reference evidence="6 7" key="1">
    <citation type="submission" date="2022-12" db="EMBL/GenBank/DDBJ databases">
        <title>Chromosome-level genome assembly of true bugs.</title>
        <authorList>
            <person name="Ma L."/>
            <person name="Li H."/>
        </authorList>
    </citation>
    <scope>NUCLEOTIDE SEQUENCE [LARGE SCALE GENOMIC DNA]</scope>
    <source>
        <strain evidence="6">Lab_2022b</strain>
    </source>
</reference>
<dbReference type="CDD" id="cd01428">
    <property type="entry name" value="ADK"/>
    <property type="match status" value="2"/>
</dbReference>
<accession>A0AAW1DH52</accession>
<evidence type="ECO:0008006" key="8">
    <source>
        <dbReference type="Google" id="ProtNLM"/>
    </source>
</evidence>
<dbReference type="HAMAP" id="MF_00235">
    <property type="entry name" value="Adenylate_kinase_Adk"/>
    <property type="match status" value="1"/>
</dbReference>
<dbReference type="EMBL" id="JAPXFL010000002">
    <property type="protein sequence ID" value="KAK9510041.1"/>
    <property type="molecule type" value="Genomic_DNA"/>
</dbReference>
<dbReference type="Pfam" id="PF00406">
    <property type="entry name" value="ADK"/>
    <property type="match status" value="2"/>
</dbReference>
<evidence type="ECO:0000256" key="2">
    <source>
        <dbReference type="ARBA" id="ARBA00022741"/>
    </source>
</evidence>
<evidence type="ECO:0000256" key="3">
    <source>
        <dbReference type="ARBA" id="ARBA00022777"/>
    </source>
</evidence>
<comment type="similarity">
    <text evidence="4">Belongs to the adenylate kinase family.</text>
</comment>
<feature type="compositionally biased region" description="Polar residues" evidence="5">
    <location>
        <begin position="34"/>
        <end position="51"/>
    </location>
</feature>
<keyword evidence="2" id="KW-0547">Nucleotide-binding</keyword>
<evidence type="ECO:0000256" key="4">
    <source>
        <dbReference type="RuleBase" id="RU003330"/>
    </source>
</evidence>
<dbReference type="SUPFAM" id="SSF52540">
    <property type="entry name" value="P-loop containing nucleoside triphosphate hydrolases"/>
    <property type="match status" value="2"/>
</dbReference>
<proteinExistence type="inferred from homology"/>
<keyword evidence="1 4" id="KW-0808">Transferase</keyword>
<protein>
    <recommendedName>
        <fullName evidence="8">Adenylate kinase isoenzyme 5</fullName>
    </recommendedName>
</protein>
<sequence>MGICLDTERDQNANDEFEDNASADGWIGSHAANFRNTRTPPEGQFPSQNGGTVKFEAPKVPVVFVLGGPGSGKVTHCDSLMQEKRGIIHINMTDLLQQYTVDPGEGGEIKDFSTLSSKTVTEVLMLEMKMAPAAKTFLVSGYPRNMRDVVEYSNKIQIVNGVVLIAWRQRVLERQIDYGAKLGHVVLSLAKMELNNFFKRVMPVADYFDQRGMLIAINGERNPAEVYTDFRTAIMRIIGNQDNPKKNGAISNGNIVSNPTTTVASVYKPPSKGYPPVIWVIGGPGSNKWSLCQNVVRKASGWVHLSVGRLLRVASEPTDPRQAADSGLIMAHIAAGNLVPQAVVLQLVETQMTTNMNAQGIIMDGFPRDMEQVKDFEDKFKQQPMIVLLDCSKLQLGRGRVDDSVTAFRKRLEIFREETLPMLKTLDNENRLQIVDGDTDLPTVQEEFNKIILTEVERLRNINGLIVPEQAIPNGDYDAMLHDLEVEEDEDGNLGANRVGDGNGAISTISKTVAAYSNNNNVNNIRGLNGRPSRDSIRDMYAGVETYRLDSNM</sequence>
<dbReference type="Gene3D" id="3.40.50.300">
    <property type="entry name" value="P-loop containing nucleotide triphosphate hydrolases"/>
    <property type="match status" value="2"/>
</dbReference>
<evidence type="ECO:0000313" key="7">
    <source>
        <dbReference type="Proteomes" id="UP001461498"/>
    </source>
</evidence>
<keyword evidence="3 4" id="KW-0418">Kinase</keyword>
<evidence type="ECO:0000313" key="6">
    <source>
        <dbReference type="EMBL" id="KAK9510041.1"/>
    </source>
</evidence>
<dbReference type="PROSITE" id="PS00113">
    <property type="entry name" value="ADENYLATE_KINASE"/>
    <property type="match status" value="1"/>
</dbReference>
<evidence type="ECO:0000256" key="5">
    <source>
        <dbReference type="SAM" id="MobiDB-lite"/>
    </source>
</evidence>
<name>A0AAW1DH52_9HEMI</name>
<evidence type="ECO:0000256" key="1">
    <source>
        <dbReference type="ARBA" id="ARBA00022679"/>
    </source>
</evidence>
<dbReference type="InterPro" id="IPR000850">
    <property type="entry name" value="Adenylat/UMP-CMP_kin"/>
</dbReference>
<keyword evidence="7" id="KW-1185">Reference proteome</keyword>
<feature type="region of interest" description="Disordered" evidence="5">
    <location>
        <begin position="31"/>
        <end position="52"/>
    </location>
</feature>
<dbReference type="GO" id="GO:0019205">
    <property type="term" value="F:nucleobase-containing compound kinase activity"/>
    <property type="evidence" value="ECO:0007669"/>
    <property type="project" value="InterPro"/>
</dbReference>
<gene>
    <name evidence="6" type="ORF">O3M35_004914</name>
</gene>
<dbReference type="InterPro" id="IPR027417">
    <property type="entry name" value="P-loop_NTPase"/>
</dbReference>
<dbReference type="InterPro" id="IPR033690">
    <property type="entry name" value="Adenylat_kinase_CS"/>
</dbReference>
<dbReference type="PRINTS" id="PR00094">
    <property type="entry name" value="ADENYLTKNASE"/>
</dbReference>
<dbReference type="GO" id="GO:0005524">
    <property type="term" value="F:ATP binding"/>
    <property type="evidence" value="ECO:0007669"/>
    <property type="project" value="InterPro"/>
</dbReference>
<dbReference type="AlphaFoldDB" id="A0AAW1DH52"/>
<comment type="caution">
    <text evidence="6">The sequence shown here is derived from an EMBL/GenBank/DDBJ whole genome shotgun (WGS) entry which is preliminary data.</text>
</comment>
<dbReference type="GO" id="GO:0006139">
    <property type="term" value="P:nucleobase-containing compound metabolic process"/>
    <property type="evidence" value="ECO:0007669"/>
    <property type="project" value="InterPro"/>
</dbReference>